<evidence type="ECO:0000313" key="7">
    <source>
        <dbReference type="Proteomes" id="UP000593970"/>
    </source>
</evidence>
<dbReference type="PANTHER" id="PTHR43593">
    <property type="match status" value="1"/>
</dbReference>
<comment type="similarity">
    <text evidence="3">Belongs to the Gfo/Idh/MocA family.</text>
</comment>
<comment type="function">
    <text evidence="3">Involved in the oxidation of myo-inositol (MI) to 2-keto-myo-inositol (2KMI or 2-inosose).</text>
</comment>
<dbReference type="InterPro" id="IPR050424">
    <property type="entry name" value="Gfo-Idh-MocA_inositol_DH"/>
</dbReference>
<accession>A0AA92JZT7</accession>
<dbReference type="HAMAP" id="MF_01671">
    <property type="entry name" value="IolG"/>
    <property type="match status" value="1"/>
</dbReference>
<dbReference type="Proteomes" id="UP000593970">
    <property type="component" value="Chromosome"/>
</dbReference>
<organism evidence="6 7">
    <name type="scientific">Ralstonia solanacearum</name>
    <name type="common">Pseudomonas solanacearum</name>
    <dbReference type="NCBI Taxonomy" id="305"/>
    <lineage>
        <taxon>Bacteria</taxon>
        <taxon>Pseudomonadati</taxon>
        <taxon>Pseudomonadota</taxon>
        <taxon>Betaproteobacteria</taxon>
        <taxon>Burkholderiales</taxon>
        <taxon>Burkholderiaceae</taxon>
        <taxon>Ralstonia</taxon>
        <taxon>Ralstonia solanacearum species complex</taxon>
    </lineage>
</organism>
<keyword evidence="2 3" id="KW-0520">NAD</keyword>
<dbReference type="SUPFAM" id="SSF51735">
    <property type="entry name" value="NAD(P)-binding Rossmann-fold domains"/>
    <property type="match status" value="1"/>
</dbReference>
<sequence>MTLRIGVIGCGAIGQDHIRRITRKLTGATVVALNDIDRQQTEAFARAERLDARIHDSGHELIQAADVDAILVASWGPSHEEFVLAAIDAGKPVFCEKPLATSAAGGLRVVEAELKHGKKLVQVGFMRRYDAGYRALKRTLDASTIGEPLMVHCAHRNPEVPQIYTGDMGITDTHVHEIDVLRWLLDDDYATAQVVEGRKTRHAHAGLHDPIMVLLETRKGIRIDTEIFVACRFGYDIQCEVVGETGTANLPEPMSVPLRSAGRASTEILLDWKQRFIDSYDVELQEWIDDTKRGIVTGPTAWDGYVASATAEACVEARRSKQVVPIRVPDRPAFYDKA</sequence>
<proteinExistence type="inferred from homology"/>
<feature type="domain" description="Gfo/Idh/MocA-like oxidoreductase C-terminal" evidence="5">
    <location>
        <begin position="138"/>
        <end position="326"/>
    </location>
</feature>
<dbReference type="Pfam" id="PF02894">
    <property type="entry name" value="GFO_IDH_MocA_C"/>
    <property type="match status" value="1"/>
</dbReference>
<evidence type="ECO:0000259" key="5">
    <source>
        <dbReference type="Pfam" id="PF02894"/>
    </source>
</evidence>
<dbReference type="InterPro" id="IPR023794">
    <property type="entry name" value="MI/DCI_dehydrogenase"/>
</dbReference>
<dbReference type="GO" id="GO:0019310">
    <property type="term" value="P:inositol catabolic process"/>
    <property type="evidence" value="ECO:0007669"/>
    <property type="project" value="UniProtKB-UniRule"/>
</dbReference>
<reference evidence="7" key="1">
    <citation type="submission" date="2020-04" db="EMBL/GenBank/DDBJ databases">
        <title>Ralstonia solanacearum UW576, UW763, UW773, and UW774.</title>
        <authorList>
            <person name="Steidl O."/>
            <person name="Truchon A."/>
            <person name="Allen C."/>
        </authorList>
    </citation>
    <scope>NUCLEOTIDE SEQUENCE [LARGE SCALE GENOMIC DNA]</scope>
    <source>
        <strain evidence="7">UW774</strain>
    </source>
</reference>
<evidence type="ECO:0000256" key="1">
    <source>
        <dbReference type="ARBA" id="ARBA00023002"/>
    </source>
</evidence>
<name>A0AA92JZT7_RALSL</name>
<comment type="catalytic activity">
    <reaction evidence="3">
        <text>myo-inositol + NAD(+) = scyllo-inosose + NADH + H(+)</text>
        <dbReference type="Rhea" id="RHEA:16949"/>
        <dbReference type="ChEBI" id="CHEBI:15378"/>
        <dbReference type="ChEBI" id="CHEBI:17268"/>
        <dbReference type="ChEBI" id="CHEBI:17811"/>
        <dbReference type="ChEBI" id="CHEBI:57540"/>
        <dbReference type="ChEBI" id="CHEBI:57945"/>
        <dbReference type="EC" id="1.1.1.18"/>
    </reaction>
</comment>
<dbReference type="EC" id="1.1.1.18" evidence="3"/>
<dbReference type="EMBL" id="CP051169">
    <property type="protein sequence ID" value="QOK95765.1"/>
    <property type="molecule type" value="Genomic_DNA"/>
</dbReference>
<evidence type="ECO:0000256" key="3">
    <source>
        <dbReference type="HAMAP-Rule" id="MF_01671"/>
    </source>
</evidence>
<dbReference type="GO" id="GO:0050112">
    <property type="term" value="F:inositol 2-dehydrogenase (NAD+) activity"/>
    <property type="evidence" value="ECO:0007669"/>
    <property type="project" value="UniProtKB-UniRule"/>
</dbReference>
<dbReference type="GO" id="GO:0000166">
    <property type="term" value="F:nucleotide binding"/>
    <property type="evidence" value="ECO:0007669"/>
    <property type="project" value="InterPro"/>
</dbReference>
<dbReference type="AlphaFoldDB" id="A0AA92JZT7"/>
<dbReference type="InterPro" id="IPR036291">
    <property type="entry name" value="NAD(P)-bd_dom_sf"/>
</dbReference>
<dbReference type="Pfam" id="PF01408">
    <property type="entry name" value="GFO_IDH_MocA"/>
    <property type="match status" value="1"/>
</dbReference>
<dbReference type="Gene3D" id="3.30.360.10">
    <property type="entry name" value="Dihydrodipicolinate Reductase, domain 2"/>
    <property type="match status" value="1"/>
</dbReference>
<keyword evidence="1 3" id="KW-0560">Oxidoreductase</keyword>
<feature type="domain" description="Gfo/Idh/MocA-like oxidoreductase N-terminal" evidence="4">
    <location>
        <begin position="3"/>
        <end position="125"/>
    </location>
</feature>
<dbReference type="SUPFAM" id="SSF55347">
    <property type="entry name" value="Glyceraldehyde-3-phosphate dehydrogenase-like, C-terminal domain"/>
    <property type="match status" value="1"/>
</dbReference>
<evidence type="ECO:0000259" key="4">
    <source>
        <dbReference type="Pfam" id="PF01408"/>
    </source>
</evidence>
<protein>
    <recommendedName>
        <fullName evidence="3">Inositol 2-dehydrogenase</fullName>
        <ecNumber evidence="3">1.1.1.18</ecNumber>
    </recommendedName>
    <alternativeName>
        <fullName evidence="3">Myo-inositol 2-dehydrogenase</fullName>
        <shortName evidence="3">MI 2-dehydrogenase</shortName>
    </alternativeName>
</protein>
<evidence type="ECO:0000313" key="6">
    <source>
        <dbReference type="EMBL" id="QOK95765.1"/>
    </source>
</evidence>
<evidence type="ECO:0000256" key="2">
    <source>
        <dbReference type="ARBA" id="ARBA00023027"/>
    </source>
</evidence>
<dbReference type="PANTHER" id="PTHR43593:SF1">
    <property type="entry name" value="INOSITOL 2-DEHYDROGENASE"/>
    <property type="match status" value="1"/>
</dbReference>
<comment type="subunit">
    <text evidence="3">Homotetramer.</text>
</comment>
<gene>
    <name evidence="3" type="primary">iolG</name>
    <name evidence="6" type="ORF">HF909_04515</name>
</gene>
<dbReference type="Gene3D" id="3.40.50.720">
    <property type="entry name" value="NAD(P)-binding Rossmann-like Domain"/>
    <property type="match status" value="1"/>
</dbReference>
<dbReference type="InterPro" id="IPR004104">
    <property type="entry name" value="Gfo/Idh/MocA-like_OxRdtase_C"/>
</dbReference>
<dbReference type="InterPro" id="IPR000683">
    <property type="entry name" value="Gfo/Idh/MocA-like_OxRdtase_N"/>
</dbReference>